<organism evidence="1 2">
    <name type="scientific">Flavobacterium restrictum</name>
    <dbReference type="NCBI Taxonomy" id="2594428"/>
    <lineage>
        <taxon>Bacteria</taxon>
        <taxon>Pseudomonadati</taxon>
        <taxon>Bacteroidota</taxon>
        <taxon>Flavobacteriia</taxon>
        <taxon>Flavobacteriales</taxon>
        <taxon>Flavobacteriaceae</taxon>
        <taxon>Flavobacterium</taxon>
    </lineage>
</organism>
<protein>
    <recommendedName>
        <fullName evidence="3">WYL domain-containing protein</fullName>
    </recommendedName>
</protein>
<dbReference type="EMBL" id="VJZT01000011">
    <property type="protein sequence ID" value="TRX38354.1"/>
    <property type="molecule type" value="Genomic_DNA"/>
</dbReference>
<dbReference type="RefSeq" id="WP_144256859.1">
    <property type="nucleotide sequence ID" value="NZ_VJZT01000011.1"/>
</dbReference>
<dbReference type="AlphaFoldDB" id="A0A553DZY4"/>
<comment type="caution">
    <text evidence="1">The sequence shown here is derived from an EMBL/GenBank/DDBJ whole genome shotgun (WGS) entry which is preliminary data.</text>
</comment>
<proteinExistence type="predicted"/>
<name>A0A553DZY4_9FLAO</name>
<sequence>MESFTLGEIVTLNNHPYYSLNSKILITADATMTPPLMVVIEVLNDYKTKFDFDEKTAIKGTNSSMVKCVFYSNKTHKYESNWFLINQIKKIDDENVLEKNQNSSIENSIILKKESDINELINKNVILKSWEIELGKKKSSFSYDTYSNKNSNKITSYLSFLPPVMIIIGLKKLDESKESNFDKKTGETKRVFSKILLKCKWFNPLTNTFSEDFFAPESLNFVKDPDIELIKGIQNFIKLKSYFKFNNPSLSDYNNGNTIGQPSKINFNHCYYELEYFDFLTNKKELIKLTDFKIEMFESIAFYSKEYAPFYGSLVTAKTIKQFLKEEIEKPKKSDKIFRIKYKSKKGIPSIRTISKCEFLDLRLDDEKDSDSKKNKYIKAKCFKREGKERHFRFKGIKKIEILNFSDKEEIIVQ</sequence>
<evidence type="ECO:0000313" key="2">
    <source>
        <dbReference type="Proteomes" id="UP000316371"/>
    </source>
</evidence>
<accession>A0A553DZY4</accession>
<gene>
    <name evidence="1" type="ORF">FNW21_11330</name>
</gene>
<reference evidence="1 2" key="1">
    <citation type="submission" date="2019-07" db="EMBL/GenBank/DDBJ databases">
        <title>Novel species of Flavobacterium.</title>
        <authorList>
            <person name="Liu Q."/>
            <person name="Xin Y.-H."/>
        </authorList>
    </citation>
    <scope>NUCLEOTIDE SEQUENCE [LARGE SCALE GENOMIC DNA]</scope>
    <source>
        <strain evidence="1 2">LB1R34</strain>
    </source>
</reference>
<evidence type="ECO:0000313" key="1">
    <source>
        <dbReference type="EMBL" id="TRX38354.1"/>
    </source>
</evidence>
<evidence type="ECO:0008006" key="3">
    <source>
        <dbReference type="Google" id="ProtNLM"/>
    </source>
</evidence>
<dbReference type="Proteomes" id="UP000316371">
    <property type="component" value="Unassembled WGS sequence"/>
</dbReference>
<dbReference type="OrthoDB" id="918051at2"/>
<keyword evidence="2" id="KW-1185">Reference proteome</keyword>